<comment type="caution">
    <text evidence="2">The sequence shown here is derived from an EMBL/GenBank/DDBJ whole genome shotgun (WGS) entry which is preliminary data.</text>
</comment>
<keyword evidence="1" id="KW-0175">Coiled coil</keyword>
<name>A0ABS5VSP8_9BACT</name>
<evidence type="ECO:0000313" key="2">
    <source>
        <dbReference type="EMBL" id="MBT1704376.1"/>
    </source>
</evidence>
<gene>
    <name evidence="2" type="ORF">KK060_13860</name>
</gene>
<reference evidence="2 3" key="1">
    <citation type="submission" date="2021-05" db="EMBL/GenBank/DDBJ databases">
        <title>A Polyphasic approach of four new species of the genus Ohtaekwangia: Ohtaekwangia histidinii sp. nov., Ohtaekwangia cretensis sp. nov., Ohtaekwangia indiensis sp. nov., Ohtaekwangia reichenbachii sp. nov. from diverse environment.</title>
        <authorList>
            <person name="Octaviana S."/>
        </authorList>
    </citation>
    <scope>NUCLEOTIDE SEQUENCE [LARGE SCALE GENOMIC DNA]</scope>
    <source>
        <strain evidence="2 3">PWU20</strain>
    </source>
</reference>
<keyword evidence="3" id="KW-1185">Reference proteome</keyword>
<feature type="coiled-coil region" evidence="1">
    <location>
        <begin position="131"/>
        <end position="179"/>
    </location>
</feature>
<protein>
    <recommendedName>
        <fullName evidence="4">DNA repair ATPase</fullName>
    </recommendedName>
</protein>
<proteinExistence type="predicted"/>
<accession>A0ABS5VSP8</accession>
<dbReference type="EMBL" id="JAHESD010000030">
    <property type="protein sequence ID" value="MBT1704376.1"/>
    <property type="molecule type" value="Genomic_DNA"/>
</dbReference>
<evidence type="ECO:0000256" key="1">
    <source>
        <dbReference type="SAM" id="Coils"/>
    </source>
</evidence>
<dbReference type="Proteomes" id="UP000772618">
    <property type="component" value="Unassembled WGS sequence"/>
</dbReference>
<evidence type="ECO:0000313" key="3">
    <source>
        <dbReference type="Proteomes" id="UP000772618"/>
    </source>
</evidence>
<sequence length="226" mass="25578">MKTCFFVGFIFLSFITTAQNIKVNKESIQIKGEAAEGFEIELDGTLHDVEAQFLKFLKPVGKPKKTTEGYVITPSVIGEKNYASPIYAVVRDKGSGSAWIGVLPSEWPSTVEDVKKDVEKLVHDFGASFYRDKVQQQIDESNRALQAVQKQQQRLVGQNKDLGNKLEQNKQEKLKLDKQIENNSLEFESLTKKIEKNKKDQDSVANAGEQIKRVIEMQKLKQSNIN</sequence>
<organism evidence="2 3">
    <name type="scientific">Chryseosolibacter indicus</name>
    <dbReference type="NCBI Taxonomy" id="2782351"/>
    <lineage>
        <taxon>Bacteria</taxon>
        <taxon>Pseudomonadati</taxon>
        <taxon>Bacteroidota</taxon>
        <taxon>Cytophagia</taxon>
        <taxon>Cytophagales</taxon>
        <taxon>Chryseotaleaceae</taxon>
        <taxon>Chryseosolibacter</taxon>
    </lineage>
</organism>
<dbReference type="RefSeq" id="WP_254154332.1">
    <property type="nucleotide sequence ID" value="NZ_JAHESD010000030.1"/>
</dbReference>
<evidence type="ECO:0008006" key="4">
    <source>
        <dbReference type="Google" id="ProtNLM"/>
    </source>
</evidence>